<protein>
    <recommendedName>
        <fullName evidence="7">C2H2-type domain-containing protein</fullName>
    </recommendedName>
</protein>
<dbReference type="PROSITE" id="PS00028">
    <property type="entry name" value="ZINC_FINGER_C2H2_1"/>
    <property type="match status" value="2"/>
</dbReference>
<evidence type="ECO:0000256" key="3">
    <source>
        <dbReference type="ARBA" id="ARBA00022771"/>
    </source>
</evidence>
<feature type="domain" description="C2H2-type" evidence="7">
    <location>
        <begin position="9"/>
        <end position="37"/>
    </location>
</feature>
<dbReference type="GO" id="GO:0008270">
    <property type="term" value="F:zinc ion binding"/>
    <property type="evidence" value="ECO:0007669"/>
    <property type="project" value="UniProtKB-KW"/>
</dbReference>
<evidence type="ECO:0000259" key="7">
    <source>
        <dbReference type="PROSITE" id="PS50157"/>
    </source>
</evidence>
<organism evidence="8 9">
    <name type="scientific">Fasciolopsis buskii</name>
    <dbReference type="NCBI Taxonomy" id="27845"/>
    <lineage>
        <taxon>Eukaryota</taxon>
        <taxon>Metazoa</taxon>
        <taxon>Spiralia</taxon>
        <taxon>Lophotrochozoa</taxon>
        <taxon>Platyhelminthes</taxon>
        <taxon>Trematoda</taxon>
        <taxon>Digenea</taxon>
        <taxon>Plagiorchiida</taxon>
        <taxon>Echinostomata</taxon>
        <taxon>Echinostomatoidea</taxon>
        <taxon>Fasciolidae</taxon>
        <taxon>Fasciolopsis</taxon>
    </lineage>
</organism>
<gene>
    <name evidence="8" type="ORF">FBUS_03659</name>
</gene>
<dbReference type="OrthoDB" id="6243993at2759"/>
<name>A0A8E0RZF4_9TREM</name>
<feature type="region of interest" description="Disordered" evidence="6">
    <location>
        <begin position="32"/>
        <end position="57"/>
    </location>
</feature>
<proteinExistence type="predicted"/>
<dbReference type="Gene3D" id="3.30.160.60">
    <property type="entry name" value="Classic Zinc Finger"/>
    <property type="match status" value="1"/>
</dbReference>
<feature type="region of interest" description="Disordered" evidence="6">
    <location>
        <begin position="158"/>
        <end position="180"/>
    </location>
</feature>
<comment type="caution">
    <text evidence="8">The sequence shown here is derived from an EMBL/GenBank/DDBJ whole genome shotgun (WGS) entry which is preliminary data.</text>
</comment>
<dbReference type="PROSITE" id="PS50157">
    <property type="entry name" value="ZINC_FINGER_C2H2_2"/>
    <property type="match status" value="2"/>
</dbReference>
<keyword evidence="4" id="KW-0862">Zinc</keyword>
<evidence type="ECO:0000313" key="9">
    <source>
        <dbReference type="Proteomes" id="UP000728185"/>
    </source>
</evidence>
<evidence type="ECO:0000313" key="8">
    <source>
        <dbReference type="EMBL" id="KAA0192209.1"/>
    </source>
</evidence>
<feature type="compositionally biased region" description="Polar residues" evidence="6">
    <location>
        <begin position="167"/>
        <end position="180"/>
    </location>
</feature>
<dbReference type="Pfam" id="PF00096">
    <property type="entry name" value="zf-C2H2"/>
    <property type="match status" value="1"/>
</dbReference>
<evidence type="ECO:0000256" key="2">
    <source>
        <dbReference type="ARBA" id="ARBA00022737"/>
    </source>
</evidence>
<keyword evidence="9" id="KW-1185">Reference proteome</keyword>
<dbReference type="SMART" id="SM00355">
    <property type="entry name" value="ZnF_C2H2"/>
    <property type="match status" value="2"/>
</dbReference>
<dbReference type="EMBL" id="LUCM01005823">
    <property type="protein sequence ID" value="KAA0192209.1"/>
    <property type="molecule type" value="Genomic_DNA"/>
</dbReference>
<evidence type="ECO:0000256" key="4">
    <source>
        <dbReference type="ARBA" id="ARBA00022833"/>
    </source>
</evidence>
<reference evidence="8" key="1">
    <citation type="submission" date="2019-05" db="EMBL/GenBank/DDBJ databases">
        <title>Annotation for the trematode Fasciolopsis buski.</title>
        <authorList>
            <person name="Choi Y.-J."/>
        </authorList>
    </citation>
    <scope>NUCLEOTIDE SEQUENCE</scope>
    <source>
        <strain evidence="8">HT</strain>
        <tissue evidence="8">Whole worm</tissue>
    </source>
</reference>
<accession>A0A8E0RZF4</accession>
<dbReference type="AlphaFoldDB" id="A0A8E0RZF4"/>
<dbReference type="SUPFAM" id="SSF57667">
    <property type="entry name" value="beta-beta-alpha zinc fingers"/>
    <property type="match status" value="1"/>
</dbReference>
<keyword evidence="1" id="KW-0479">Metal-binding</keyword>
<dbReference type="InterPro" id="IPR013087">
    <property type="entry name" value="Znf_C2H2_type"/>
</dbReference>
<dbReference type="InterPro" id="IPR036236">
    <property type="entry name" value="Znf_C2H2_sf"/>
</dbReference>
<sequence length="180" mass="19826">MSITDDQFSLCCLCGKSFPSMHSLHTHVNVSHGVKSDERSSSSPVSRKKVSGSGNTKAHRDSVHAILHLFCSAFTHWNISIVSILGLKAFVCEYCDKSYTQKHSLKKHISTAHQRQPMKEANTKGVWVRIPCLQSHSTLSPTPSIEYVSKTKRKLLLDSPISRESTDSPSGTADTVSSEV</sequence>
<evidence type="ECO:0000256" key="5">
    <source>
        <dbReference type="PROSITE-ProRule" id="PRU00042"/>
    </source>
</evidence>
<keyword evidence="2" id="KW-0677">Repeat</keyword>
<evidence type="ECO:0000256" key="6">
    <source>
        <dbReference type="SAM" id="MobiDB-lite"/>
    </source>
</evidence>
<dbReference type="Proteomes" id="UP000728185">
    <property type="component" value="Unassembled WGS sequence"/>
</dbReference>
<dbReference type="FunFam" id="3.30.160.60:FF:000110">
    <property type="entry name" value="Zinc finger protein-like"/>
    <property type="match status" value="1"/>
</dbReference>
<evidence type="ECO:0000256" key="1">
    <source>
        <dbReference type="ARBA" id="ARBA00022723"/>
    </source>
</evidence>
<feature type="domain" description="C2H2-type" evidence="7">
    <location>
        <begin position="90"/>
        <end position="118"/>
    </location>
</feature>
<keyword evidence="3 5" id="KW-0863">Zinc-finger</keyword>